<evidence type="ECO:0000256" key="14">
    <source>
        <dbReference type="ARBA" id="ARBA00025592"/>
    </source>
</evidence>
<comment type="caution">
    <text evidence="19">The sequence shown here is derived from an EMBL/GenBank/DDBJ whole genome shotgun (WGS) entry which is preliminary data.</text>
</comment>
<comment type="pathway">
    <text evidence="3 16">Amino-acid biosynthesis; L-tryptophan biosynthesis; L-tryptophan from chorismate: step 3/5.</text>
</comment>
<feature type="domain" description="Indole-3-glycerol phosphate synthase" evidence="17">
    <location>
        <begin position="10"/>
        <end position="256"/>
    </location>
</feature>
<evidence type="ECO:0000256" key="4">
    <source>
        <dbReference type="ARBA" id="ARBA00004696"/>
    </source>
</evidence>
<feature type="domain" description="N-(5'phosphoribosyl) anthranilate isomerase (PRAI)" evidence="18">
    <location>
        <begin position="262"/>
        <end position="454"/>
    </location>
</feature>
<keyword evidence="10 15" id="KW-0057">Aromatic amino acid biosynthesis</keyword>
<dbReference type="CDD" id="cd00405">
    <property type="entry name" value="PRAI"/>
    <property type="match status" value="1"/>
</dbReference>
<evidence type="ECO:0000256" key="9">
    <source>
        <dbReference type="ARBA" id="ARBA00022822"/>
    </source>
</evidence>
<dbReference type="InterPro" id="IPR045186">
    <property type="entry name" value="Indole-3-glycerol_P_synth"/>
</dbReference>
<dbReference type="NCBIfam" id="NF001377">
    <property type="entry name" value="PRK00278.2-4"/>
    <property type="match status" value="1"/>
</dbReference>
<evidence type="ECO:0000256" key="12">
    <source>
        <dbReference type="ARBA" id="ARBA00023239"/>
    </source>
</evidence>
<dbReference type="AlphaFoldDB" id="A0A4R1JAK1"/>
<comment type="catalytic activity">
    <reaction evidence="2 15">
        <text>1-(2-carboxyphenylamino)-1-deoxy-D-ribulose 5-phosphate + H(+) = (1S,2R)-1-C-(indol-3-yl)glycerol 3-phosphate + CO2 + H2O</text>
        <dbReference type="Rhea" id="RHEA:23476"/>
        <dbReference type="ChEBI" id="CHEBI:15377"/>
        <dbReference type="ChEBI" id="CHEBI:15378"/>
        <dbReference type="ChEBI" id="CHEBI:16526"/>
        <dbReference type="ChEBI" id="CHEBI:58613"/>
        <dbReference type="ChEBI" id="CHEBI:58866"/>
        <dbReference type="EC" id="4.1.1.48"/>
    </reaction>
</comment>
<dbReference type="Proteomes" id="UP000295565">
    <property type="component" value="Unassembled WGS sequence"/>
</dbReference>
<dbReference type="Pfam" id="PF00218">
    <property type="entry name" value="IGPS"/>
    <property type="match status" value="1"/>
</dbReference>
<sequence>MIIRETGTILDKIVADKIKWVEQRKLSQPLASFKDELTISDRSFIKALSQSDTQFILECKKASPSKGQIREEFDLAAIASVYNNHAAAISVLTDEKYFQGNHEFLLTVREHAHQPVLCKDFFIDPYQVYLARYYQADVILLMLSVLDDELYQTLAQTARSLGLDYLTEVSNQEELDRAIALDAPVIGINNRNLRDMSIDLTRTEHLAPQIPADRIVVSESGIYTNADVHRLSHLVNAFLVGSSIMEQTDIEMACRKMILGENKVCGLTRPADAIAAYEAGAVFGGLIFVERSPRFIELAQATAICKAAPLQFVGVFANASIEKIANIAEQLNLYAVQLHGNESDAEIANLRGLLPKGTQIWKAVGVSHRTPELPENVDRVLFDAQIADLCGGTGQTFNWQLVKEFLPKAMLAGGLGPNNVAKAATLGALGLDFNSQIESHPGIKEPALIQEVFTQLRHY</sequence>
<evidence type="ECO:0000256" key="2">
    <source>
        <dbReference type="ARBA" id="ARBA00001633"/>
    </source>
</evidence>
<evidence type="ECO:0000256" key="16">
    <source>
        <dbReference type="HAMAP-Rule" id="MF_00135"/>
    </source>
</evidence>
<dbReference type="HAMAP" id="MF_00135">
    <property type="entry name" value="PRAI"/>
    <property type="match status" value="1"/>
</dbReference>
<dbReference type="EC" id="4.1.1.48" evidence="15"/>
<dbReference type="Pfam" id="PF00697">
    <property type="entry name" value="PRAI"/>
    <property type="match status" value="1"/>
</dbReference>
<evidence type="ECO:0000256" key="10">
    <source>
        <dbReference type="ARBA" id="ARBA00023141"/>
    </source>
</evidence>
<dbReference type="PANTHER" id="PTHR22854:SF2">
    <property type="entry name" value="INDOLE-3-GLYCEROL-PHOSPHATE SYNTHASE"/>
    <property type="match status" value="1"/>
</dbReference>
<evidence type="ECO:0000256" key="3">
    <source>
        <dbReference type="ARBA" id="ARBA00004664"/>
    </source>
</evidence>
<keyword evidence="7 15" id="KW-0028">Amino-acid biosynthesis</keyword>
<organism evidence="19 20">
    <name type="scientific">Celerinatantimonas diazotrophica</name>
    <dbReference type="NCBI Taxonomy" id="412034"/>
    <lineage>
        <taxon>Bacteria</taxon>
        <taxon>Pseudomonadati</taxon>
        <taxon>Pseudomonadota</taxon>
        <taxon>Gammaproteobacteria</taxon>
        <taxon>Celerinatantimonadaceae</taxon>
        <taxon>Celerinatantimonas</taxon>
    </lineage>
</organism>
<keyword evidence="13" id="KW-0511">Multifunctional enzyme</keyword>
<keyword evidence="8 15" id="KW-0210">Decarboxylase</keyword>
<evidence type="ECO:0000259" key="17">
    <source>
        <dbReference type="Pfam" id="PF00218"/>
    </source>
</evidence>
<proteinExistence type="inferred from homology"/>
<evidence type="ECO:0000256" key="6">
    <source>
        <dbReference type="ARBA" id="ARBA00009847"/>
    </source>
</evidence>
<dbReference type="InterPro" id="IPR013785">
    <property type="entry name" value="Aldolase_TIM"/>
</dbReference>
<evidence type="ECO:0000313" key="19">
    <source>
        <dbReference type="EMBL" id="TCK47524.1"/>
    </source>
</evidence>
<comment type="similarity">
    <text evidence="6">In the C-terminal section; belongs to the TrpF family.</text>
</comment>
<keyword evidence="9 15" id="KW-0822">Tryptophan biosynthesis</keyword>
<evidence type="ECO:0000256" key="15">
    <source>
        <dbReference type="HAMAP-Rule" id="MF_00134"/>
    </source>
</evidence>
<keyword evidence="11 16" id="KW-0413">Isomerase</keyword>
<dbReference type="GO" id="GO:0004640">
    <property type="term" value="F:phosphoribosylanthranilate isomerase activity"/>
    <property type="evidence" value="ECO:0007669"/>
    <property type="project" value="UniProtKB-UniRule"/>
</dbReference>
<gene>
    <name evidence="15" type="primary">trpC</name>
    <name evidence="16" type="synonym">trpF</name>
    <name evidence="19" type="ORF">EV690_2554</name>
</gene>
<keyword evidence="12 15" id="KW-0456">Lyase</keyword>
<dbReference type="EC" id="5.3.1.24" evidence="16"/>
<comment type="pathway">
    <text evidence="4 15">Amino-acid biosynthesis; L-tryptophan biosynthesis; L-tryptophan from chorismate: step 4/5.</text>
</comment>
<comment type="catalytic activity">
    <reaction evidence="1 16">
        <text>N-(5-phospho-beta-D-ribosyl)anthranilate = 1-(2-carboxyphenylamino)-1-deoxy-D-ribulose 5-phosphate</text>
        <dbReference type="Rhea" id="RHEA:21540"/>
        <dbReference type="ChEBI" id="CHEBI:18277"/>
        <dbReference type="ChEBI" id="CHEBI:58613"/>
        <dbReference type="EC" id="5.3.1.24"/>
    </reaction>
</comment>
<protein>
    <recommendedName>
        <fullName evidence="15 16">Multifunctional fusion protein</fullName>
    </recommendedName>
    <domain>
        <recommendedName>
            <fullName evidence="15">Indole-3-glycerol phosphate synthase</fullName>
            <shortName evidence="15">IGPS</shortName>
            <ecNumber evidence="15">4.1.1.48</ecNumber>
        </recommendedName>
    </domain>
    <domain>
        <recommendedName>
            <fullName evidence="16">N-(5'-phosphoribosyl)anthranilate isomerase</fullName>
            <shortName evidence="16">PRAI</shortName>
            <ecNumber evidence="16">5.3.1.24</ecNumber>
        </recommendedName>
    </domain>
</protein>
<dbReference type="InterPro" id="IPR001468">
    <property type="entry name" value="Indole-3-GlycerolPSynthase_CS"/>
</dbReference>
<dbReference type="CDD" id="cd00331">
    <property type="entry name" value="IGPS"/>
    <property type="match status" value="1"/>
</dbReference>
<dbReference type="FunFam" id="3.20.20.70:FF:000024">
    <property type="entry name" value="Indole-3-glycerol phosphate synthase"/>
    <property type="match status" value="1"/>
</dbReference>
<reference evidence="19 20" key="1">
    <citation type="submission" date="2019-03" db="EMBL/GenBank/DDBJ databases">
        <title>Genomic Encyclopedia of Type Strains, Phase IV (KMG-IV): sequencing the most valuable type-strain genomes for metagenomic binning, comparative biology and taxonomic classification.</title>
        <authorList>
            <person name="Goeker M."/>
        </authorList>
    </citation>
    <scope>NUCLEOTIDE SEQUENCE [LARGE SCALE GENOMIC DNA]</scope>
    <source>
        <strain evidence="19 20">DSM 18577</strain>
    </source>
</reference>
<evidence type="ECO:0000256" key="1">
    <source>
        <dbReference type="ARBA" id="ARBA00001164"/>
    </source>
</evidence>
<evidence type="ECO:0000313" key="20">
    <source>
        <dbReference type="Proteomes" id="UP000295565"/>
    </source>
</evidence>
<dbReference type="OrthoDB" id="9804217at2"/>
<evidence type="ECO:0000256" key="5">
    <source>
        <dbReference type="ARBA" id="ARBA00007902"/>
    </source>
</evidence>
<dbReference type="InterPro" id="IPR001240">
    <property type="entry name" value="PRAI_dom"/>
</dbReference>
<dbReference type="EMBL" id="SMGD01000014">
    <property type="protein sequence ID" value="TCK47524.1"/>
    <property type="molecule type" value="Genomic_DNA"/>
</dbReference>
<accession>A0A4R1JAK1</accession>
<name>A0A4R1JAK1_9GAMM</name>
<comment type="similarity">
    <text evidence="5">In the N-terminal section; belongs to the TrpC family.</text>
</comment>
<evidence type="ECO:0000259" key="18">
    <source>
        <dbReference type="Pfam" id="PF00697"/>
    </source>
</evidence>
<evidence type="ECO:0000256" key="11">
    <source>
        <dbReference type="ARBA" id="ARBA00023235"/>
    </source>
</evidence>
<dbReference type="PANTHER" id="PTHR22854">
    <property type="entry name" value="TRYPTOPHAN BIOSYNTHESIS PROTEIN"/>
    <property type="match status" value="1"/>
</dbReference>
<comment type="function">
    <text evidence="14">Bifunctional enzyme that catalyzes two sequential steps of tryptophan biosynthetic pathway. The first reaction is catalyzed by the isomerase, coded by the TrpF domain; the second reaction is catalyzed by the synthase, coded by the TrpC domain.</text>
</comment>
<comment type="similarity">
    <text evidence="15">Belongs to the TrpC family.</text>
</comment>
<keyword evidence="20" id="KW-1185">Reference proteome</keyword>
<dbReference type="HAMAP" id="MF_00134_B">
    <property type="entry name" value="IGPS_B"/>
    <property type="match status" value="1"/>
</dbReference>
<dbReference type="Gene3D" id="3.20.20.70">
    <property type="entry name" value="Aldolase class I"/>
    <property type="match status" value="2"/>
</dbReference>
<dbReference type="InterPro" id="IPR011060">
    <property type="entry name" value="RibuloseP-bd_barrel"/>
</dbReference>
<dbReference type="PROSITE" id="PS00614">
    <property type="entry name" value="IGPS"/>
    <property type="match status" value="1"/>
</dbReference>
<evidence type="ECO:0000256" key="8">
    <source>
        <dbReference type="ARBA" id="ARBA00022793"/>
    </source>
</evidence>
<dbReference type="SUPFAM" id="SSF51366">
    <property type="entry name" value="Ribulose-phoshate binding barrel"/>
    <property type="match status" value="2"/>
</dbReference>
<dbReference type="NCBIfam" id="NF006945">
    <property type="entry name" value="PRK09427.1"/>
    <property type="match status" value="1"/>
</dbReference>
<dbReference type="RefSeq" id="WP_131913335.1">
    <property type="nucleotide sequence ID" value="NZ_OU594967.1"/>
</dbReference>
<dbReference type="GO" id="GO:0000162">
    <property type="term" value="P:L-tryptophan biosynthetic process"/>
    <property type="evidence" value="ECO:0007669"/>
    <property type="project" value="UniProtKB-UniRule"/>
</dbReference>
<dbReference type="InterPro" id="IPR013798">
    <property type="entry name" value="Indole-3-glycerol_P_synth_dom"/>
</dbReference>
<evidence type="ECO:0000256" key="7">
    <source>
        <dbReference type="ARBA" id="ARBA00022605"/>
    </source>
</evidence>
<dbReference type="UniPathway" id="UPA00035">
    <property type="reaction ID" value="UER00042"/>
</dbReference>
<evidence type="ECO:0000256" key="13">
    <source>
        <dbReference type="ARBA" id="ARBA00023268"/>
    </source>
</evidence>
<comment type="similarity">
    <text evidence="16">Belongs to the TrpF family.</text>
</comment>
<dbReference type="GO" id="GO:0004425">
    <property type="term" value="F:indole-3-glycerol-phosphate synthase activity"/>
    <property type="evidence" value="ECO:0007669"/>
    <property type="project" value="UniProtKB-UniRule"/>
</dbReference>